<gene>
    <name evidence="1" type="ORF">NA736_07880</name>
</gene>
<evidence type="ECO:0000313" key="1">
    <source>
        <dbReference type="EMBL" id="MEB6856953.1"/>
    </source>
</evidence>
<organism evidence="1 2">
    <name type="scientific">Proteus cibi</name>
    <dbReference type="NCBI Taxonomy" id="2050966"/>
    <lineage>
        <taxon>Bacteria</taxon>
        <taxon>Pseudomonadati</taxon>
        <taxon>Pseudomonadota</taxon>
        <taxon>Gammaproteobacteria</taxon>
        <taxon>Enterobacterales</taxon>
        <taxon>Morganellaceae</taxon>
        <taxon>Proteus</taxon>
    </lineage>
</organism>
<protein>
    <submittedName>
        <fullName evidence="1">Uncharacterized protein</fullName>
    </submittedName>
</protein>
<name>A0ABU6ECZ7_9GAMM</name>
<dbReference type="RefSeq" id="WP_325930696.1">
    <property type="nucleotide sequence ID" value="NZ_JAMZOO010000001.1"/>
</dbReference>
<reference evidence="1 2" key="1">
    <citation type="submission" date="2022-05" db="EMBL/GenBank/DDBJ databases">
        <title>Whole genome sequences of Escherichia coli of fish isolates collected from Assam, India.</title>
        <authorList>
            <person name="Sudha S."/>
            <person name="Muneeb K.H."/>
            <person name="Rakshit O."/>
            <person name="Mendem S.K."/>
            <person name="Raisen C."/>
            <person name="Holmes M.A."/>
            <person name="Shome B.R."/>
            <person name="Sivaraman G.K."/>
        </authorList>
    </citation>
    <scope>NUCLEOTIDE SEQUENCE [LARGE SCALE GENOMIC DNA]</scope>
    <source>
        <strain evidence="1 2">278</strain>
    </source>
</reference>
<accession>A0ABU6ECZ7</accession>
<comment type="caution">
    <text evidence="1">The sequence shown here is derived from an EMBL/GenBank/DDBJ whole genome shotgun (WGS) entry which is preliminary data.</text>
</comment>
<evidence type="ECO:0000313" key="2">
    <source>
        <dbReference type="Proteomes" id="UP001332939"/>
    </source>
</evidence>
<keyword evidence="2" id="KW-1185">Reference proteome</keyword>
<dbReference type="EMBL" id="JAMZOO010000001">
    <property type="protein sequence ID" value="MEB6856953.1"/>
    <property type="molecule type" value="Genomic_DNA"/>
</dbReference>
<proteinExistence type="predicted"/>
<dbReference type="Proteomes" id="UP001332939">
    <property type="component" value="Unassembled WGS sequence"/>
</dbReference>
<sequence>MVLPLSPEWIPGSSYTYAWVAMDNQGYLAKMYNNNSGWLPKVLLSIPEIKLYLDDLSEYIDGESEKYNNKINKNANYIVDLYSSYTYRKYDKPKIIKEFDFELKKWDGNHSDAGIGAKMGMFLFEALNELYEDYPVGYEGETKTGDYFRFIVPTIYATIEDIPEELRKYIVVSDSLDFTKDRLLDNNKISDYFTRMYSE</sequence>